<dbReference type="STRING" id="1797731.A2W70_04655"/>
<protein>
    <submittedName>
        <fullName evidence="5">Magnesium chelatase</fullName>
    </submittedName>
</protein>
<dbReference type="Gene3D" id="3.30.230.10">
    <property type="match status" value="1"/>
</dbReference>
<dbReference type="InterPro" id="IPR003593">
    <property type="entry name" value="AAA+_ATPase"/>
</dbReference>
<proteinExistence type="inferred from homology"/>
<gene>
    <name evidence="5" type="ORF">A2W70_04655</name>
</gene>
<dbReference type="Proteomes" id="UP000177747">
    <property type="component" value="Unassembled WGS sequence"/>
</dbReference>
<evidence type="ECO:0000313" key="6">
    <source>
        <dbReference type="Proteomes" id="UP000177747"/>
    </source>
</evidence>
<dbReference type="Pfam" id="PF01078">
    <property type="entry name" value="Mg_chelatase"/>
    <property type="match status" value="1"/>
</dbReference>
<dbReference type="InterPro" id="IPR004482">
    <property type="entry name" value="Mg_chelat-rel"/>
</dbReference>
<dbReference type="GO" id="GO:0005524">
    <property type="term" value="F:ATP binding"/>
    <property type="evidence" value="ECO:0007669"/>
    <property type="project" value="UniProtKB-KW"/>
</dbReference>
<dbReference type="PRINTS" id="PR01657">
    <property type="entry name" value="MCMFAMILY"/>
</dbReference>
<dbReference type="PANTHER" id="PTHR32039:SF7">
    <property type="entry name" value="COMPETENCE PROTEIN COMM"/>
    <property type="match status" value="1"/>
</dbReference>
<dbReference type="InterPro" id="IPR020568">
    <property type="entry name" value="Ribosomal_Su5_D2-typ_SF"/>
</dbReference>
<dbReference type="SUPFAM" id="SSF52540">
    <property type="entry name" value="P-loop containing nucleoside triphosphate hydrolases"/>
    <property type="match status" value="1"/>
</dbReference>
<dbReference type="Gene3D" id="3.40.50.300">
    <property type="entry name" value="P-loop containing nucleotide triphosphate hydrolases"/>
    <property type="match status" value="1"/>
</dbReference>
<dbReference type="AlphaFoldDB" id="A0A1F5HRE3"/>
<evidence type="ECO:0000313" key="5">
    <source>
        <dbReference type="EMBL" id="OGE06712.1"/>
    </source>
</evidence>
<dbReference type="InterPro" id="IPR000523">
    <property type="entry name" value="Mg_chelatse_chII-like_cat_dom"/>
</dbReference>
<dbReference type="InterPro" id="IPR027417">
    <property type="entry name" value="P-loop_NTPase"/>
</dbReference>
<reference evidence="5 6" key="1">
    <citation type="journal article" date="2016" name="Nat. Commun.">
        <title>Thousands of microbial genomes shed light on interconnected biogeochemical processes in an aquifer system.</title>
        <authorList>
            <person name="Anantharaman K."/>
            <person name="Brown C.T."/>
            <person name="Hug L.A."/>
            <person name="Sharon I."/>
            <person name="Castelle C.J."/>
            <person name="Probst A.J."/>
            <person name="Thomas B.C."/>
            <person name="Singh A."/>
            <person name="Wilkins M.J."/>
            <person name="Karaoz U."/>
            <person name="Brodie E.L."/>
            <person name="Williams K.H."/>
            <person name="Hubbard S.S."/>
            <person name="Banfield J.F."/>
        </authorList>
    </citation>
    <scope>NUCLEOTIDE SEQUENCE [LARGE SCALE GENOMIC DNA]</scope>
</reference>
<dbReference type="InterPro" id="IPR045006">
    <property type="entry name" value="CHLI-like"/>
</dbReference>
<name>A0A1F5HRE3_9BACT</name>
<comment type="caution">
    <text evidence="5">The sequence shown here is derived from an EMBL/GenBank/DDBJ whole genome shotgun (WGS) entry which is preliminary data.</text>
</comment>
<dbReference type="InterPro" id="IPR001208">
    <property type="entry name" value="MCM_dom"/>
</dbReference>
<evidence type="ECO:0000256" key="3">
    <source>
        <dbReference type="ARBA" id="ARBA00022840"/>
    </source>
</evidence>
<dbReference type="NCBIfam" id="TIGR00368">
    <property type="entry name" value="YifB family Mg chelatase-like AAA ATPase"/>
    <property type="match status" value="1"/>
</dbReference>
<dbReference type="PROSITE" id="PS50051">
    <property type="entry name" value="MCM_2"/>
    <property type="match status" value="1"/>
</dbReference>
<organism evidence="5 6">
    <name type="scientific">Candidatus Curtissbacteria bacterium RIFCSPLOWO2_02_41_11</name>
    <dbReference type="NCBI Taxonomy" id="1797731"/>
    <lineage>
        <taxon>Bacteria</taxon>
        <taxon>Candidatus Curtissiibacteriota</taxon>
    </lineage>
</organism>
<accession>A0A1F5HRE3</accession>
<comment type="similarity">
    <text evidence="1">Belongs to the Mg-chelatase subunits D/I family. ComM subfamily.</text>
</comment>
<dbReference type="Pfam" id="PF13541">
    <property type="entry name" value="ChlI"/>
    <property type="match status" value="1"/>
</dbReference>
<dbReference type="EMBL" id="MFBU01000014">
    <property type="protein sequence ID" value="OGE06712.1"/>
    <property type="molecule type" value="Genomic_DNA"/>
</dbReference>
<feature type="domain" description="MCM C-terminal AAA(+) ATPase" evidence="4">
    <location>
        <begin position="300"/>
        <end position="358"/>
    </location>
</feature>
<evidence type="ECO:0000256" key="1">
    <source>
        <dbReference type="ARBA" id="ARBA00006354"/>
    </source>
</evidence>
<dbReference type="InterPro" id="IPR025158">
    <property type="entry name" value="Mg_chelat-rel_C"/>
</dbReference>
<dbReference type="SMART" id="SM00382">
    <property type="entry name" value="AAA"/>
    <property type="match status" value="1"/>
</dbReference>
<evidence type="ECO:0000259" key="4">
    <source>
        <dbReference type="PROSITE" id="PS50051"/>
    </source>
</evidence>
<sequence>MLAKVTSAAVIGLDAVPITVEVDIAAMGLPSFTIVGLPDKAVEESKERVRAALKNSGADLPPKRITVNLAPADLPKEGPAYDLPIALGILMASEQLTARDLSDSIFLGELSLDGSVRRIWGVLPCVLLAREKKFINCFIPKENIAEAQVVDKINIFPVANLKQLFNHYSTSHLPEINRKQIVPAKFQKQKFTNIHDSEYDFENIRGQESAKRALEIAAAGGHNVLMKGPPGAGKTLMARSFATILPKLTFEESLEVTKIYSVANLLNQSNPIILSRPIRSPHHTTSNIGLIGGGNIPRPGEISLAHRGVLFLDEFPEFPRHVLEALRQPMEDGHVTISRAAGSVKFPCRFTLIAASNPCPCGFFGDETRNCTCMPHMITRYQKRISGPILDRIDMHISVPAVKVEKLTGKFQAESSSQIQKRVQRARDFQLKRFKGLKITSNSEMNNKQLKQFCNLDDQSILLLKQAISKLNLSARAFHRVIKIARTIADLEGSIKIQSNHVAEALQYRPQVDS</sequence>
<dbReference type="InterPro" id="IPR014721">
    <property type="entry name" value="Ribsml_uS5_D2-typ_fold_subgr"/>
</dbReference>
<keyword evidence="3" id="KW-0067">ATP-binding</keyword>
<dbReference type="Pfam" id="PF13335">
    <property type="entry name" value="Mg_chelatase_C"/>
    <property type="match status" value="1"/>
</dbReference>
<dbReference type="GO" id="GO:0003677">
    <property type="term" value="F:DNA binding"/>
    <property type="evidence" value="ECO:0007669"/>
    <property type="project" value="InterPro"/>
</dbReference>
<evidence type="ECO:0000256" key="2">
    <source>
        <dbReference type="ARBA" id="ARBA00022741"/>
    </source>
</evidence>
<keyword evidence="2" id="KW-0547">Nucleotide-binding</keyword>
<dbReference type="SUPFAM" id="SSF54211">
    <property type="entry name" value="Ribosomal protein S5 domain 2-like"/>
    <property type="match status" value="1"/>
</dbReference>
<dbReference type="PANTHER" id="PTHR32039">
    <property type="entry name" value="MAGNESIUM-CHELATASE SUBUNIT CHLI"/>
    <property type="match status" value="1"/>
</dbReference>
<dbReference type="CDD" id="cd00009">
    <property type="entry name" value="AAA"/>
    <property type="match status" value="1"/>
</dbReference>